<dbReference type="EMBL" id="CAKMMF010000003">
    <property type="protein sequence ID" value="CAH1195359.1"/>
    <property type="molecule type" value="Genomic_DNA"/>
</dbReference>
<evidence type="ECO:0000313" key="1">
    <source>
        <dbReference type="EMBL" id="CAH1195359.1"/>
    </source>
</evidence>
<organism evidence="1 2">
    <name type="scientific">Paenibacillus plantiphilus</name>
    <dbReference type="NCBI Taxonomy" id="2905650"/>
    <lineage>
        <taxon>Bacteria</taxon>
        <taxon>Bacillati</taxon>
        <taxon>Bacillota</taxon>
        <taxon>Bacilli</taxon>
        <taxon>Bacillales</taxon>
        <taxon>Paenibacillaceae</taxon>
        <taxon>Paenibacillus</taxon>
    </lineage>
</organism>
<dbReference type="PROSITE" id="PS51257">
    <property type="entry name" value="PROKAR_LIPOPROTEIN"/>
    <property type="match status" value="1"/>
</dbReference>
<name>A0ABN8G587_9BACL</name>
<protein>
    <recommendedName>
        <fullName evidence="3">Collagen triple helix repeat-containing protein</fullName>
    </recommendedName>
</protein>
<keyword evidence="2" id="KW-1185">Reference proteome</keyword>
<gene>
    <name evidence="1" type="ORF">PAECIP111893_00678</name>
</gene>
<evidence type="ECO:0000313" key="2">
    <source>
        <dbReference type="Proteomes" id="UP000838686"/>
    </source>
</evidence>
<proteinExistence type="predicted"/>
<accession>A0ABN8G587</accession>
<comment type="caution">
    <text evidence="1">The sequence shown here is derived from an EMBL/GenBank/DDBJ whole genome shotgun (WGS) entry which is preliminary data.</text>
</comment>
<sequence length="238" mass="23599">MCSGNSKFNGSRFACCTSSSCSPNHCTCSGALSCDGIPRKKGVTGPTGATGATGATGGTGATGATGVTGVTGATGPNFAAEGFSAFLATLTLAASGQLTNWSVANPYYGNANFNPVTGNYTIPVTGRYSIAATINYSTTAAISAVLGAGINPFFVVQRTSPAVTNLVSGLLPILNVNIVLLLTLRAVLGNGAVTLAGEVTLSAGDVVGLFYNANGLTISLNIGSGATNGVVWSMHEIT</sequence>
<dbReference type="Proteomes" id="UP000838686">
    <property type="component" value="Unassembled WGS sequence"/>
</dbReference>
<evidence type="ECO:0008006" key="3">
    <source>
        <dbReference type="Google" id="ProtNLM"/>
    </source>
</evidence>
<reference evidence="1" key="1">
    <citation type="submission" date="2022-01" db="EMBL/GenBank/DDBJ databases">
        <authorList>
            <person name="Criscuolo A."/>
        </authorList>
    </citation>
    <scope>NUCLEOTIDE SEQUENCE</scope>
    <source>
        <strain evidence="1">CIP111893</strain>
    </source>
</reference>